<name>A0ACB9FUF0_9ASTR</name>
<sequence>MSSPSTPLLRSKMIANVSSYNGQHFVNLFSSNGHTQEAFLHLTARSCSKSKGDGRFRASLDGSFPVNQKRINGVDKSGVSVSSGIVIQPDSIALDTLAAETTPSVNGFSAGADEFDLDQPTTGFSSIPEAIEDIRQGKMVVVVDDEDRENEGDLIMAASCATPEAMAFIVKNGTGIVCVSMKGEDLDRLELPLMVTHKDNAEKLCTAFTVSVDAKHGTTTGVSARDRAGNNKSFSFQRFATRRFQPPGPYISIKIQGRWRFKKSGSYGSFC</sequence>
<proteinExistence type="predicted"/>
<evidence type="ECO:0000313" key="1">
    <source>
        <dbReference type="EMBL" id="KAI3774591.1"/>
    </source>
</evidence>
<accession>A0ACB9FUF0</accession>
<organism evidence="1 2">
    <name type="scientific">Smallanthus sonchifolius</name>
    <dbReference type="NCBI Taxonomy" id="185202"/>
    <lineage>
        <taxon>Eukaryota</taxon>
        <taxon>Viridiplantae</taxon>
        <taxon>Streptophyta</taxon>
        <taxon>Embryophyta</taxon>
        <taxon>Tracheophyta</taxon>
        <taxon>Spermatophyta</taxon>
        <taxon>Magnoliopsida</taxon>
        <taxon>eudicotyledons</taxon>
        <taxon>Gunneridae</taxon>
        <taxon>Pentapetalae</taxon>
        <taxon>asterids</taxon>
        <taxon>campanulids</taxon>
        <taxon>Asterales</taxon>
        <taxon>Asteraceae</taxon>
        <taxon>Asteroideae</taxon>
        <taxon>Heliantheae alliance</taxon>
        <taxon>Millerieae</taxon>
        <taxon>Smallanthus</taxon>
    </lineage>
</organism>
<reference evidence="2" key="1">
    <citation type="journal article" date="2022" name="Mol. Ecol. Resour.">
        <title>The genomes of chicory, endive, great burdock and yacon provide insights into Asteraceae palaeo-polyploidization history and plant inulin production.</title>
        <authorList>
            <person name="Fan W."/>
            <person name="Wang S."/>
            <person name="Wang H."/>
            <person name="Wang A."/>
            <person name="Jiang F."/>
            <person name="Liu H."/>
            <person name="Zhao H."/>
            <person name="Xu D."/>
            <person name="Zhang Y."/>
        </authorList>
    </citation>
    <scope>NUCLEOTIDE SEQUENCE [LARGE SCALE GENOMIC DNA]</scope>
    <source>
        <strain evidence="2">cv. Yunnan</strain>
    </source>
</reference>
<gene>
    <name evidence="1" type="ORF">L1987_49150</name>
</gene>
<protein>
    <submittedName>
        <fullName evidence="1">Uncharacterized protein</fullName>
    </submittedName>
</protein>
<dbReference type="Proteomes" id="UP001056120">
    <property type="component" value="Linkage Group LG16"/>
</dbReference>
<evidence type="ECO:0000313" key="2">
    <source>
        <dbReference type="Proteomes" id="UP001056120"/>
    </source>
</evidence>
<keyword evidence="2" id="KW-1185">Reference proteome</keyword>
<comment type="caution">
    <text evidence="1">The sequence shown here is derived from an EMBL/GenBank/DDBJ whole genome shotgun (WGS) entry which is preliminary data.</text>
</comment>
<reference evidence="1 2" key="2">
    <citation type="journal article" date="2022" name="Mol. Ecol. Resour.">
        <title>The genomes of chicory, endive, great burdock and yacon provide insights into Asteraceae paleo-polyploidization history and plant inulin production.</title>
        <authorList>
            <person name="Fan W."/>
            <person name="Wang S."/>
            <person name="Wang H."/>
            <person name="Wang A."/>
            <person name="Jiang F."/>
            <person name="Liu H."/>
            <person name="Zhao H."/>
            <person name="Xu D."/>
            <person name="Zhang Y."/>
        </authorList>
    </citation>
    <scope>NUCLEOTIDE SEQUENCE [LARGE SCALE GENOMIC DNA]</scope>
    <source>
        <strain evidence="2">cv. Yunnan</strain>
        <tissue evidence="1">Leaves</tissue>
    </source>
</reference>
<dbReference type="EMBL" id="CM042033">
    <property type="protein sequence ID" value="KAI3774591.1"/>
    <property type="molecule type" value="Genomic_DNA"/>
</dbReference>